<dbReference type="PANTHER" id="PTHR47755:SF1">
    <property type="entry name" value="CELL DIVISION PROTEIN FTSX"/>
    <property type="match status" value="1"/>
</dbReference>
<feature type="domain" description="FtsX extracellular" evidence="13">
    <location>
        <begin position="54"/>
        <end position="145"/>
    </location>
</feature>
<keyword evidence="8 10" id="KW-0472">Membrane</keyword>
<feature type="transmembrane region" description="Helical" evidence="11">
    <location>
        <begin position="21"/>
        <end position="41"/>
    </location>
</feature>
<evidence type="ECO:0000256" key="5">
    <source>
        <dbReference type="ARBA" id="ARBA00022618"/>
    </source>
</evidence>
<evidence type="ECO:0000256" key="3">
    <source>
        <dbReference type="ARBA" id="ARBA00021907"/>
    </source>
</evidence>
<keyword evidence="9 10" id="KW-0131">Cell cycle</keyword>
<evidence type="ECO:0000256" key="7">
    <source>
        <dbReference type="ARBA" id="ARBA00022989"/>
    </source>
</evidence>
<dbReference type="GO" id="GO:0005886">
    <property type="term" value="C:plasma membrane"/>
    <property type="evidence" value="ECO:0007669"/>
    <property type="project" value="UniProtKB-SubCell"/>
</dbReference>
<dbReference type="InterPro" id="IPR040690">
    <property type="entry name" value="FtsX_ECD"/>
</dbReference>
<accession>A0A1F5F359</accession>
<feature type="transmembrane region" description="Helical" evidence="11">
    <location>
        <begin position="258"/>
        <end position="282"/>
    </location>
</feature>
<evidence type="ECO:0000256" key="6">
    <source>
        <dbReference type="ARBA" id="ARBA00022692"/>
    </source>
</evidence>
<evidence type="ECO:0000256" key="11">
    <source>
        <dbReference type="SAM" id="Phobius"/>
    </source>
</evidence>
<comment type="subcellular location">
    <subcellularLocation>
        <location evidence="1">Cell membrane</location>
        <topology evidence="1">Multi-pass membrane protein</topology>
    </subcellularLocation>
</comment>
<evidence type="ECO:0000259" key="12">
    <source>
        <dbReference type="Pfam" id="PF02687"/>
    </source>
</evidence>
<keyword evidence="7 11" id="KW-1133">Transmembrane helix</keyword>
<reference evidence="14 15" key="1">
    <citation type="journal article" date="2016" name="Nat. Commun.">
        <title>Thousands of microbial genomes shed light on interconnected biogeochemical processes in an aquifer system.</title>
        <authorList>
            <person name="Anantharaman K."/>
            <person name="Brown C.T."/>
            <person name="Hug L.A."/>
            <person name="Sharon I."/>
            <person name="Castelle C.J."/>
            <person name="Probst A.J."/>
            <person name="Thomas B.C."/>
            <person name="Singh A."/>
            <person name="Wilkins M.J."/>
            <person name="Karaoz U."/>
            <person name="Brodie E.L."/>
            <person name="Williams K.H."/>
            <person name="Hubbard S.S."/>
            <person name="Banfield J.F."/>
        </authorList>
    </citation>
    <scope>NUCLEOTIDE SEQUENCE [LARGE SCALE GENOMIC DNA]</scope>
</reference>
<dbReference type="InterPro" id="IPR004513">
    <property type="entry name" value="FtsX"/>
</dbReference>
<evidence type="ECO:0000313" key="14">
    <source>
        <dbReference type="EMBL" id="OGD74069.1"/>
    </source>
</evidence>
<dbReference type="Gene3D" id="3.30.70.3040">
    <property type="match status" value="1"/>
</dbReference>
<dbReference type="Proteomes" id="UP000176191">
    <property type="component" value="Unassembled WGS sequence"/>
</dbReference>
<dbReference type="Pfam" id="PF18075">
    <property type="entry name" value="FtsX_ECD"/>
    <property type="match status" value="1"/>
</dbReference>
<evidence type="ECO:0000256" key="10">
    <source>
        <dbReference type="PIRNR" id="PIRNR003097"/>
    </source>
</evidence>
<proteinExistence type="inferred from homology"/>
<evidence type="ECO:0000256" key="2">
    <source>
        <dbReference type="ARBA" id="ARBA00007379"/>
    </source>
</evidence>
<comment type="caution">
    <text evidence="14">The sequence shown here is derived from an EMBL/GenBank/DDBJ whole genome shotgun (WGS) entry which is preliminary data.</text>
</comment>
<dbReference type="InterPro" id="IPR003838">
    <property type="entry name" value="ABC3_permease_C"/>
</dbReference>
<keyword evidence="4 10" id="KW-1003">Cell membrane</keyword>
<evidence type="ECO:0000256" key="8">
    <source>
        <dbReference type="ARBA" id="ARBA00023136"/>
    </source>
</evidence>
<name>A0A1F5F359_9BACT</name>
<comment type="similarity">
    <text evidence="2 10">Belongs to the ABC-4 integral membrane protein family. FtsX subfamily.</text>
</comment>
<dbReference type="EMBL" id="MFAK01000041">
    <property type="protein sequence ID" value="OGD74069.1"/>
    <property type="molecule type" value="Genomic_DNA"/>
</dbReference>
<evidence type="ECO:0000256" key="9">
    <source>
        <dbReference type="ARBA" id="ARBA00023306"/>
    </source>
</evidence>
<organism evidence="14 15">
    <name type="scientific">Candidatus Collierbacteria bacterium RIFOXYA2_FULL_46_10</name>
    <dbReference type="NCBI Taxonomy" id="1817726"/>
    <lineage>
        <taxon>Bacteria</taxon>
        <taxon>Candidatus Collieribacteriota</taxon>
    </lineage>
</organism>
<evidence type="ECO:0000313" key="15">
    <source>
        <dbReference type="Proteomes" id="UP000176191"/>
    </source>
</evidence>
<gene>
    <name evidence="14" type="ORF">A2228_00355</name>
</gene>
<dbReference type="PANTHER" id="PTHR47755">
    <property type="entry name" value="CELL DIVISION PROTEIN FTSX"/>
    <property type="match status" value="1"/>
</dbReference>
<evidence type="ECO:0000259" key="13">
    <source>
        <dbReference type="Pfam" id="PF18075"/>
    </source>
</evidence>
<feature type="transmembrane region" description="Helical" evidence="11">
    <location>
        <begin position="218"/>
        <end position="238"/>
    </location>
</feature>
<sequence length="288" mass="31447">MTKFRTTLKLIRRSPYQSIAAVIMTTVTFFIISVSSLAALGGHQLLQFFQSRPQVTAFFKDGTTPAQVEALKTQITQGKAIESATYISQSDALTLYREQNQDNPLLLEMVTADILPASLEVSAKNVTDLASIAETMQQSSYVEEVVFQKDVIDTLAKWVNGLRWGGAILSGLLVFASVTTIIIILGLKFSNKKNELKTLALLGASSWYIRSPFLVEGILYSLLGAFLGWGISYLVLLYTTPNLIDFLTGIPLLPVPLWVMAIILGGELLLGAILGAVSSLIATRRLSR</sequence>
<dbReference type="AlphaFoldDB" id="A0A1F5F359"/>
<dbReference type="PIRSF" id="PIRSF003097">
    <property type="entry name" value="FtsX"/>
    <property type="match status" value="1"/>
</dbReference>
<evidence type="ECO:0000256" key="4">
    <source>
        <dbReference type="ARBA" id="ARBA00022475"/>
    </source>
</evidence>
<protein>
    <recommendedName>
        <fullName evidence="3 10">Cell division protein FtsX</fullName>
    </recommendedName>
</protein>
<evidence type="ECO:0000256" key="1">
    <source>
        <dbReference type="ARBA" id="ARBA00004651"/>
    </source>
</evidence>
<keyword evidence="5 10" id="KW-0132">Cell division</keyword>
<feature type="transmembrane region" description="Helical" evidence="11">
    <location>
        <begin position="164"/>
        <end position="187"/>
    </location>
</feature>
<keyword evidence="6 11" id="KW-0812">Transmembrane</keyword>
<dbReference type="Pfam" id="PF02687">
    <property type="entry name" value="FtsX"/>
    <property type="match status" value="1"/>
</dbReference>
<feature type="domain" description="ABC3 transporter permease C-terminal" evidence="12">
    <location>
        <begin position="168"/>
        <end position="283"/>
    </location>
</feature>
<dbReference type="GO" id="GO:0051301">
    <property type="term" value="P:cell division"/>
    <property type="evidence" value="ECO:0007669"/>
    <property type="project" value="UniProtKB-KW"/>
</dbReference>